<protein>
    <submittedName>
        <fullName evidence="3">Thio:disulfide interchange protein, putative</fullName>
    </submittedName>
</protein>
<dbReference type="Proteomes" id="UP000016566">
    <property type="component" value="Unassembled WGS sequence"/>
</dbReference>
<accession>U3ALC1</accession>
<evidence type="ECO:0000259" key="2">
    <source>
        <dbReference type="Pfam" id="PF11412"/>
    </source>
</evidence>
<proteinExistence type="predicted"/>
<dbReference type="OrthoDB" id="9811036at2"/>
<dbReference type="eggNOG" id="COG4233">
    <property type="taxonomic scope" value="Bacteria"/>
</dbReference>
<evidence type="ECO:0000313" key="3">
    <source>
        <dbReference type="EMBL" id="GAD55543.1"/>
    </source>
</evidence>
<dbReference type="EMBL" id="BATB01000016">
    <property type="protein sequence ID" value="GAD55543.1"/>
    <property type="molecule type" value="Genomic_DNA"/>
</dbReference>
<dbReference type="RefSeq" id="WP_021693647.1">
    <property type="nucleotide sequence ID" value="NZ_BATB01000016.1"/>
</dbReference>
<organism evidence="3 4">
    <name type="scientific">Limimaricola cinnabarinus LL-001</name>
    <dbReference type="NCBI Taxonomy" id="1337093"/>
    <lineage>
        <taxon>Bacteria</taxon>
        <taxon>Pseudomonadati</taxon>
        <taxon>Pseudomonadota</taxon>
        <taxon>Alphaproteobacteria</taxon>
        <taxon>Rhodobacterales</taxon>
        <taxon>Paracoccaceae</taxon>
        <taxon>Limimaricola</taxon>
    </lineage>
</organism>
<comment type="caution">
    <text evidence="3">The sequence shown here is derived from an EMBL/GenBank/DDBJ whole genome shotgun (WGS) entry which is preliminary data.</text>
</comment>
<keyword evidence="4" id="KW-1185">Reference proteome</keyword>
<evidence type="ECO:0000256" key="1">
    <source>
        <dbReference type="SAM" id="SignalP"/>
    </source>
</evidence>
<sequence length="264" mass="27178">MPLAPLAILLALATPVAALAGPVDDIVRLDMLPGWRAEDGTQMAGFRITLAPGWKTYWRAPGEAGIPPQINWSGSENVAGAAFHWPVPEIFHIGGYETYGYSDQVVLPVAIAPARTGAPMRIAGQLEIGVCQDVCVPVTLDFSADLPTGARRDPALALALADRAKTPAEAGLDPARCAFAPGADGLSLTATLPAGADAEAVVIETGDPSLWAAPVQLRREGGAIVASTRISHIARAPVAIDRSALVLTAIGGGKAVEFRGCAPA</sequence>
<reference evidence="3" key="1">
    <citation type="journal article" date="2013" name="Genome Announc.">
        <title>Draft Genome Sequence of Loktanella cinnabarina LL-001T, Isolated from Deep-Sea Floor Sediment.</title>
        <authorList>
            <person name="Nishi S."/>
            <person name="Tsubouchi T."/>
            <person name="Takaki Y."/>
            <person name="Koyanagi R."/>
            <person name="Satoh N."/>
            <person name="Maruyama T."/>
            <person name="Hatada Y."/>
        </authorList>
    </citation>
    <scope>NUCLEOTIDE SEQUENCE [LARGE SCALE GENOMIC DNA]</scope>
    <source>
        <strain evidence="3">LL-001</strain>
    </source>
</reference>
<dbReference type="Pfam" id="PF11412">
    <property type="entry name" value="DsbD_N"/>
    <property type="match status" value="1"/>
</dbReference>
<evidence type="ECO:0000313" key="4">
    <source>
        <dbReference type="Proteomes" id="UP000016566"/>
    </source>
</evidence>
<gene>
    <name evidence="3" type="ORF">MBELCI_1595</name>
</gene>
<keyword evidence="1" id="KW-0732">Signal</keyword>
<feature type="chain" id="PRO_5004637924" evidence="1">
    <location>
        <begin position="21"/>
        <end position="264"/>
    </location>
</feature>
<feature type="signal peptide" evidence="1">
    <location>
        <begin position="1"/>
        <end position="20"/>
    </location>
</feature>
<name>U3ALC1_9RHOB</name>
<dbReference type="InterPro" id="IPR028250">
    <property type="entry name" value="DsbDN"/>
</dbReference>
<dbReference type="STRING" id="1337093.MBELCI_1595"/>
<feature type="domain" description="Thiol:disulfide interchange protein DsbD N-terminal" evidence="2">
    <location>
        <begin position="34"/>
        <end position="142"/>
    </location>
</feature>
<dbReference type="AlphaFoldDB" id="U3ALC1"/>